<dbReference type="GO" id="GO:0015629">
    <property type="term" value="C:actin cytoskeleton"/>
    <property type="evidence" value="ECO:0007669"/>
    <property type="project" value="TreeGrafter"/>
</dbReference>
<dbReference type="GO" id="GO:0005634">
    <property type="term" value="C:nucleus"/>
    <property type="evidence" value="ECO:0007669"/>
    <property type="project" value="TreeGrafter"/>
</dbReference>
<dbReference type="InterPro" id="IPR007122">
    <property type="entry name" value="Villin/Gelsolin"/>
</dbReference>
<evidence type="ECO:0000313" key="3">
    <source>
        <dbReference type="EMBL" id="GAV08470.1"/>
    </source>
</evidence>
<accession>A0A1D1W4Q0</accession>
<dbReference type="InterPro" id="IPR029006">
    <property type="entry name" value="ADF-H/Gelsolin-like_dom_sf"/>
</dbReference>
<gene>
    <name evidence="3" type="primary">RvY_18153-1</name>
    <name evidence="3" type="synonym">RvY_18153.1</name>
    <name evidence="3" type="ORF">RvY_18153</name>
</gene>
<evidence type="ECO:0000313" key="4">
    <source>
        <dbReference type="Proteomes" id="UP000186922"/>
    </source>
</evidence>
<dbReference type="GO" id="GO:0008154">
    <property type="term" value="P:actin polymerization or depolymerization"/>
    <property type="evidence" value="ECO:0007669"/>
    <property type="project" value="TreeGrafter"/>
</dbReference>
<name>A0A1D1W4Q0_RAMVA</name>
<keyword evidence="1" id="KW-0677">Repeat</keyword>
<evidence type="ECO:0000259" key="2">
    <source>
        <dbReference type="Pfam" id="PF00626"/>
    </source>
</evidence>
<evidence type="ECO:0000256" key="1">
    <source>
        <dbReference type="ARBA" id="ARBA00022737"/>
    </source>
</evidence>
<dbReference type="Pfam" id="PF00626">
    <property type="entry name" value="Gelsolin"/>
    <property type="match status" value="2"/>
</dbReference>
<dbReference type="EMBL" id="BDGG01000017">
    <property type="protein sequence ID" value="GAV08470.1"/>
    <property type="molecule type" value="Genomic_DNA"/>
</dbReference>
<reference evidence="3 4" key="1">
    <citation type="journal article" date="2016" name="Nat. Commun.">
        <title>Extremotolerant tardigrade genome and improved radiotolerance of human cultured cells by tardigrade-unique protein.</title>
        <authorList>
            <person name="Hashimoto T."/>
            <person name="Horikawa D.D."/>
            <person name="Saito Y."/>
            <person name="Kuwahara H."/>
            <person name="Kozuka-Hata H."/>
            <person name="Shin-I T."/>
            <person name="Minakuchi Y."/>
            <person name="Ohishi K."/>
            <person name="Motoyama A."/>
            <person name="Aizu T."/>
            <person name="Enomoto A."/>
            <person name="Kondo K."/>
            <person name="Tanaka S."/>
            <person name="Hara Y."/>
            <person name="Koshikawa S."/>
            <person name="Sagara H."/>
            <person name="Miura T."/>
            <person name="Yokobori S."/>
            <person name="Miyagawa K."/>
            <person name="Suzuki Y."/>
            <person name="Kubo T."/>
            <person name="Oyama M."/>
            <person name="Kohara Y."/>
            <person name="Fujiyama A."/>
            <person name="Arakawa K."/>
            <person name="Katayama T."/>
            <person name="Toyoda A."/>
            <person name="Kunieda T."/>
        </authorList>
    </citation>
    <scope>NUCLEOTIDE SEQUENCE [LARGE SCALE GENOMIC DNA]</scope>
    <source>
        <strain evidence="3 4">YOKOZUNA-1</strain>
    </source>
</reference>
<dbReference type="InterPro" id="IPR007123">
    <property type="entry name" value="Gelsolin-like_dom"/>
</dbReference>
<organism evidence="3 4">
    <name type="scientific">Ramazzottius varieornatus</name>
    <name type="common">Water bear</name>
    <name type="synonym">Tardigrade</name>
    <dbReference type="NCBI Taxonomy" id="947166"/>
    <lineage>
        <taxon>Eukaryota</taxon>
        <taxon>Metazoa</taxon>
        <taxon>Ecdysozoa</taxon>
        <taxon>Tardigrada</taxon>
        <taxon>Eutardigrada</taxon>
        <taxon>Parachela</taxon>
        <taxon>Hypsibioidea</taxon>
        <taxon>Ramazzottiidae</taxon>
        <taxon>Ramazzottius</taxon>
    </lineage>
</organism>
<protein>
    <recommendedName>
        <fullName evidence="2">Gelsolin-like domain-containing protein</fullName>
    </recommendedName>
</protein>
<proteinExistence type="predicted"/>
<dbReference type="GO" id="GO:0051014">
    <property type="term" value="P:actin filament severing"/>
    <property type="evidence" value="ECO:0007669"/>
    <property type="project" value="TreeGrafter"/>
</dbReference>
<dbReference type="GO" id="GO:0051015">
    <property type="term" value="F:actin filament binding"/>
    <property type="evidence" value="ECO:0007669"/>
    <property type="project" value="InterPro"/>
</dbReference>
<feature type="domain" description="Gelsolin-like" evidence="2">
    <location>
        <begin position="30"/>
        <end position="73"/>
    </location>
</feature>
<dbReference type="OrthoDB" id="6286241at2759"/>
<sequence>MNAGRRLILHPSLSSHVLNVPFDRSASNGIIYLWVGSKASEEDVQLANELAKEMTKYHYTMQIVKEGEEPDNFFWNSLGGKKPYDTDDLAEDDIMILDNGEEVFLWVGGKSSEVEIKLAFKSAQVYVQNLRNKQPERPRKLLLTAKNKESKKFTKCFHGWSAHKATFHITNTTVPRPEWVPKA</sequence>
<dbReference type="GO" id="GO:0005546">
    <property type="term" value="F:phosphatidylinositol-4,5-bisphosphate binding"/>
    <property type="evidence" value="ECO:0007669"/>
    <property type="project" value="TreeGrafter"/>
</dbReference>
<dbReference type="STRING" id="947166.A0A1D1W4Q0"/>
<dbReference type="GO" id="GO:0030239">
    <property type="term" value="P:myofibril assembly"/>
    <property type="evidence" value="ECO:0007669"/>
    <property type="project" value="TreeGrafter"/>
</dbReference>
<feature type="domain" description="Gelsolin-like" evidence="2">
    <location>
        <begin position="83"/>
        <end position="136"/>
    </location>
</feature>
<comment type="caution">
    <text evidence="3">The sequence shown here is derived from an EMBL/GenBank/DDBJ whole genome shotgun (WGS) entry which is preliminary data.</text>
</comment>
<dbReference type="SMART" id="SM00262">
    <property type="entry name" value="GEL"/>
    <property type="match status" value="2"/>
</dbReference>
<dbReference type="Proteomes" id="UP000186922">
    <property type="component" value="Unassembled WGS sequence"/>
</dbReference>
<dbReference type="AlphaFoldDB" id="A0A1D1W4Q0"/>
<dbReference type="GO" id="GO:0005737">
    <property type="term" value="C:cytoplasm"/>
    <property type="evidence" value="ECO:0007669"/>
    <property type="project" value="TreeGrafter"/>
</dbReference>
<dbReference type="GO" id="GO:0051016">
    <property type="term" value="P:barbed-end actin filament capping"/>
    <property type="evidence" value="ECO:0007669"/>
    <property type="project" value="TreeGrafter"/>
</dbReference>
<dbReference type="PANTHER" id="PTHR11977">
    <property type="entry name" value="VILLIN"/>
    <property type="match status" value="1"/>
</dbReference>
<dbReference type="SUPFAM" id="SSF55753">
    <property type="entry name" value="Actin depolymerizing proteins"/>
    <property type="match status" value="2"/>
</dbReference>
<dbReference type="Gene3D" id="3.40.20.10">
    <property type="entry name" value="Severin"/>
    <property type="match status" value="2"/>
</dbReference>
<dbReference type="PANTHER" id="PTHR11977:SF51">
    <property type="entry name" value="PROTEIN FLIGHTLESS-1 HOMOLOG"/>
    <property type="match status" value="1"/>
</dbReference>
<keyword evidence="4" id="KW-1185">Reference proteome</keyword>